<feature type="coiled-coil region" evidence="1">
    <location>
        <begin position="441"/>
        <end position="475"/>
    </location>
</feature>
<proteinExistence type="predicted"/>
<reference evidence="3 4" key="1">
    <citation type="submission" date="2023-10" db="EMBL/GenBank/DDBJ databases">
        <authorList>
            <person name="Maclean D."/>
            <person name="Macfadyen A."/>
        </authorList>
    </citation>
    <scope>NUCLEOTIDE SEQUENCE [LARGE SCALE GENOMIC DNA]</scope>
</reference>
<feature type="region of interest" description="Disordered" evidence="2">
    <location>
        <begin position="109"/>
        <end position="128"/>
    </location>
</feature>
<feature type="compositionally biased region" description="Low complexity" evidence="2">
    <location>
        <begin position="109"/>
        <end position="122"/>
    </location>
</feature>
<feature type="coiled-coil region" evidence="1">
    <location>
        <begin position="1211"/>
        <end position="1322"/>
    </location>
</feature>
<dbReference type="SUPFAM" id="SSF57997">
    <property type="entry name" value="Tropomyosin"/>
    <property type="match status" value="1"/>
</dbReference>
<feature type="region of interest" description="Disordered" evidence="2">
    <location>
        <begin position="1330"/>
        <end position="1351"/>
    </location>
</feature>
<evidence type="ECO:0000313" key="4">
    <source>
        <dbReference type="Proteomes" id="UP001314263"/>
    </source>
</evidence>
<feature type="region of interest" description="Disordered" evidence="2">
    <location>
        <begin position="399"/>
        <end position="431"/>
    </location>
</feature>
<comment type="caution">
    <text evidence="3">The sequence shown here is derived from an EMBL/GenBank/DDBJ whole genome shotgun (WGS) entry which is preliminary data.</text>
</comment>
<accession>A0AAV1HSP4</accession>
<sequence length="1629" mass="174529">MQDSRETAQGARYGPENVDPQATVVGRQSAPSRFRPTGKQPKAFGKTALPAPTAAKGVQDSSGARLSSADAIADTLEVFNDASGALARGDGSSHLEHKVQSLRKQLADALAAQEQQRQQADTAQRHADSAAALLPGSQARLDGLQAAAGIPGQSSRESKESQAQQEGAAKELKKAERLSKRMELRLKEAEEKVADLDARASIAKQRIAILERELEASRETQKALQSELEATKAEAAADRLRLQSKVDRLGTALKASQEQAKQADSEAQEMEKAFCVLQSEMAEMGRKIASDVKAAYSAQVSAEAQASAAADRAKLEHRLTQMAAEMNVQQRKATADKAALEERFAESLSEAQALRKKQDQMDRALQTEVEEVSSLRAHLQDVQQQAENRMAKMRAELSAVRSESAAQTRHLKGQLAESRSNPGGRRSGTLADPADASMAAMAAAETELGSLHTALQEAQQALASASTSLEEVQAQRDTAVDASIASEQAIAALQQRCEAAESLSASQRQMVAALQDSLNASDSTHMAALQAGEDEVRELMEAVNAMEDDKGEAKREADRLRQLCTAMQEAQAAAQAAMEELQQQLAAAQVIKLNDDAAAETQAQKLEEGLSAAAAEKQKSQHQMQELDAAVAAASERERNLLAELEAAQAEEAILKSHLQAALSAQGESKAHAQALQEQVTSHRQAAQDIAKELGEARRMLAESRSEVEHLNGKIASAQREAEAEQATHAADMQAFQSSMSTLRQEASGAVEASEIARNEAEARMLAQVQSCRDTAEAAREHAEQLDGLRKKLQEAETRCQLYASKQTGAEAELRATRASAEECQAAAFDARKRLEEQVQELASKLEAVQADMAGRVDQISETAANAQAVTQQELAALTADYQALSSTTQLMVAELQALRDSAKGSTEALSHLTANLQSAEVSYAQLHEELGPLRVALEAAQKQAARLEAEQASSQRQVSNAQLAQQQAEAKFEEAQQEMQSLKAAKSEGSAVEPYRAKLRAAVKRGKAIEKQRGDLEMQHLFLREQMESITKEHSCKVAALEENVAAVIRKLAEQEAQHASEESAANKALQSKLADASSRLAQAEAATSLSQQSMADISTQLLSMRLEQAALCKEADGLRASLSAAKNAVQQQSADADTWESKCISAQIRADAAEQKLKDAEAQLRASGQQEAELSAGMMGSDSRQGPEADAQQERAKIGNQMQLLQQSHQDLSDRYREASSTCSRLQEEAVNHAERIARLEGDLQREASAAAAAKASQEQLRDVNMQLHLQLERLQQRLAAEAEARGKAEALYEEVPASLEEAERRAEAAEHSTACLQQLHDHCQVRGAAAGTHSAMQADSDQEKQGAEELREAVIADASVAVSILVRAEQCTSEVLAGLGRSHSRVAGLLEGQAASTAAQLPEMQEVVTCAICLEEQVSALSAGIVRCQMDLDEKAQSLSTLAAAQIEAMEAEQQGLKAKLHAAEQDNEALKQRLLDSNISAPSPGPSAVAPESTEATPLPSVQGLLQRTAGSQVSASRLFRQGEDTDVELGQLVDEEPSPGMLDAFTPHSSRLSSELRPLASVPLLQHAPAPAASAAAHVDRLTSASIRWLQGNPVGRLGIVAYLFVLHTLLVLCSFSGRHGPVP</sequence>
<feature type="region of interest" description="Disordered" evidence="2">
    <location>
        <begin position="1"/>
        <end position="66"/>
    </location>
</feature>
<organism evidence="3 4">
    <name type="scientific">Coccomyxa viridis</name>
    <dbReference type="NCBI Taxonomy" id="1274662"/>
    <lineage>
        <taxon>Eukaryota</taxon>
        <taxon>Viridiplantae</taxon>
        <taxon>Chlorophyta</taxon>
        <taxon>core chlorophytes</taxon>
        <taxon>Trebouxiophyceae</taxon>
        <taxon>Trebouxiophyceae incertae sedis</taxon>
        <taxon>Coccomyxaceae</taxon>
        <taxon>Coccomyxa</taxon>
    </lineage>
</organism>
<feature type="region of interest" description="Disordered" evidence="2">
    <location>
        <begin position="1162"/>
        <end position="1197"/>
    </location>
</feature>
<dbReference type="EMBL" id="CAUYUE010000002">
    <property type="protein sequence ID" value="CAK0737839.1"/>
    <property type="molecule type" value="Genomic_DNA"/>
</dbReference>
<feature type="region of interest" description="Disordered" evidence="2">
    <location>
        <begin position="148"/>
        <end position="174"/>
    </location>
</feature>
<feature type="region of interest" description="Disordered" evidence="2">
    <location>
        <begin position="1481"/>
        <end position="1502"/>
    </location>
</feature>
<gene>
    <name evidence="3" type="ORF">CVIRNUC_000956</name>
</gene>
<feature type="coiled-coil region" evidence="1">
    <location>
        <begin position="529"/>
        <end position="728"/>
    </location>
</feature>
<evidence type="ECO:0000256" key="1">
    <source>
        <dbReference type="SAM" id="Coils"/>
    </source>
</evidence>
<feature type="compositionally biased region" description="Low complexity" evidence="2">
    <location>
        <begin position="1484"/>
        <end position="1497"/>
    </location>
</feature>
<feature type="coiled-coil region" evidence="1">
    <location>
        <begin position="1438"/>
        <end position="1477"/>
    </location>
</feature>
<protein>
    <submittedName>
        <fullName evidence="3">Uncharacterized protein</fullName>
    </submittedName>
</protein>
<keyword evidence="4" id="KW-1185">Reference proteome</keyword>
<feature type="coiled-coil region" evidence="1">
    <location>
        <begin position="910"/>
        <end position="986"/>
    </location>
</feature>
<feature type="coiled-coil region" evidence="1">
    <location>
        <begin position="1039"/>
        <end position="1088"/>
    </location>
</feature>
<evidence type="ECO:0000256" key="2">
    <source>
        <dbReference type="SAM" id="MobiDB-lite"/>
    </source>
</evidence>
<dbReference type="Proteomes" id="UP001314263">
    <property type="component" value="Unassembled WGS sequence"/>
</dbReference>
<keyword evidence="1" id="KW-0175">Coiled coil</keyword>
<feature type="coiled-coil region" evidence="1">
    <location>
        <begin position="776"/>
        <end position="852"/>
    </location>
</feature>
<name>A0AAV1HSP4_9CHLO</name>
<evidence type="ECO:0000313" key="3">
    <source>
        <dbReference type="EMBL" id="CAK0737839.1"/>
    </source>
</evidence>